<proteinExistence type="predicted"/>
<dbReference type="STRING" id="1400863.BN873_720015"/>
<evidence type="ECO:0000313" key="2">
    <source>
        <dbReference type="EMBL" id="CDI03921.1"/>
    </source>
</evidence>
<comment type="caution">
    <text evidence="2">The sequence shown here is derived from an EMBL/GenBank/DDBJ whole genome shotgun (WGS) entry which is preliminary data.</text>
</comment>
<accession>W6M7H6</accession>
<keyword evidence="1" id="KW-0812">Transmembrane</keyword>
<reference evidence="2" key="2">
    <citation type="submission" date="2014-03" db="EMBL/GenBank/DDBJ databases">
        <title>Candidatus Competibacter-lineage genomes retrieved from metagenomes reveal functional metabolic diversity.</title>
        <authorList>
            <person name="McIlroy S.J."/>
            <person name="Albertsen M."/>
            <person name="Andresen E.K."/>
            <person name="Saunders A.M."/>
            <person name="Kristiansen R."/>
            <person name="Stokholm-Bjerregaard M."/>
            <person name="Nielsen K.L."/>
            <person name="Nielsen P.H."/>
        </authorList>
    </citation>
    <scope>NUCLEOTIDE SEQUENCE</scope>
    <source>
        <strain evidence="2">Run_A_D11</strain>
    </source>
</reference>
<protein>
    <submittedName>
        <fullName evidence="2">Uncharacterized protein</fullName>
    </submittedName>
</protein>
<dbReference type="Proteomes" id="UP000035760">
    <property type="component" value="Unassembled WGS sequence"/>
</dbReference>
<organism evidence="2 3">
    <name type="scientific">Candidatus Competibacter denitrificans Run_A_D11</name>
    <dbReference type="NCBI Taxonomy" id="1400863"/>
    <lineage>
        <taxon>Bacteria</taxon>
        <taxon>Pseudomonadati</taxon>
        <taxon>Pseudomonadota</taxon>
        <taxon>Gammaproteobacteria</taxon>
        <taxon>Candidatus Competibacteraceae</taxon>
        <taxon>Candidatus Competibacter</taxon>
    </lineage>
</organism>
<name>W6M7H6_9GAMM</name>
<evidence type="ECO:0000313" key="3">
    <source>
        <dbReference type="Proteomes" id="UP000035760"/>
    </source>
</evidence>
<evidence type="ECO:0000256" key="1">
    <source>
        <dbReference type="SAM" id="Phobius"/>
    </source>
</evidence>
<keyword evidence="3" id="KW-1185">Reference proteome</keyword>
<reference evidence="2" key="1">
    <citation type="submission" date="2013-07" db="EMBL/GenBank/DDBJ databases">
        <authorList>
            <person name="McIlroy S."/>
        </authorList>
    </citation>
    <scope>NUCLEOTIDE SEQUENCE [LARGE SCALE GENOMIC DNA]</scope>
    <source>
        <strain evidence="2">Run_A_D11</strain>
    </source>
</reference>
<sequence>MRKFSRHMPPAPTRKLPPLAWFFFAVLLTAFALSAWNYPVIICLWILLLVASVVFDSWRKQRMIEWRAGESICQFARSFDYRKTDTRIIRAVYEEVGRFLGTKDRLFPLRAADTLFSDDGLKLDSEDLDLIAEDIAFRAGRSLCNAEHNPYFSRITTVADLVAFFMAQPETSPA</sequence>
<gene>
    <name evidence="2" type="ORF">BN873_720015</name>
</gene>
<dbReference type="AlphaFoldDB" id="W6M7H6"/>
<feature type="transmembrane region" description="Helical" evidence="1">
    <location>
        <begin position="42"/>
        <end position="58"/>
    </location>
</feature>
<dbReference type="RefSeq" id="WP_071244322.1">
    <property type="nucleotide sequence ID" value="NZ_CBTJ020000083.1"/>
</dbReference>
<keyword evidence="1" id="KW-1133">Transmembrane helix</keyword>
<dbReference type="EMBL" id="CBTJ020000083">
    <property type="protein sequence ID" value="CDI03921.1"/>
    <property type="molecule type" value="Genomic_DNA"/>
</dbReference>
<keyword evidence="1" id="KW-0472">Membrane</keyword>